<dbReference type="Pfam" id="PF07704">
    <property type="entry name" value="PSK_trans_fac"/>
    <property type="match status" value="1"/>
</dbReference>
<dbReference type="RefSeq" id="WP_261292381.1">
    <property type="nucleotide sequence ID" value="NZ_JANQBK010000001.1"/>
</dbReference>
<keyword evidence="2" id="KW-1185">Reference proteome</keyword>
<dbReference type="EMBL" id="JBHRXP010000007">
    <property type="protein sequence ID" value="MFC3581787.1"/>
    <property type="molecule type" value="Genomic_DNA"/>
</dbReference>
<evidence type="ECO:0000313" key="2">
    <source>
        <dbReference type="Proteomes" id="UP001595713"/>
    </source>
</evidence>
<accession>A0ABV7T2C8</accession>
<sequence length="90" mass="10055">MGVQLNIKDPETVRLARKLAEKLGGSVTAAIRIAVEDKMASIDKSEARPTIEQTMELISGLRGHWKPEFDGQELSLTYKDLLYDDRGLPK</sequence>
<dbReference type="Proteomes" id="UP001595713">
    <property type="component" value="Unassembled WGS sequence"/>
</dbReference>
<comment type="caution">
    <text evidence="1">The sequence shown here is derived from an EMBL/GenBank/DDBJ whole genome shotgun (WGS) entry which is preliminary data.</text>
</comment>
<proteinExistence type="predicted"/>
<dbReference type="InterPro" id="IPR011660">
    <property type="entry name" value="VapB-like"/>
</dbReference>
<gene>
    <name evidence="1" type="ORF">ACFONA_16575</name>
</gene>
<evidence type="ECO:0000313" key="1">
    <source>
        <dbReference type="EMBL" id="MFC3581787.1"/>
    </source>
</evidence>
<name>A0ABV7T2C8_9SPHN</name>
<protein>
    <submittedName>
        <fullName evidence="1">Type II toxin-antitoxin system VapB family antitoxin</fullName>
    </submittedName>
</protein>
<organism evidence="1 2">
    <name type="scientific">Sphingomonas hylomeconis</name>
    <dbReference type="NCBI Taxonomy" id="1395958"/>
    <lineage>
        <taxon>Bacteria</taxon>
        <taxon>Pseudomonadati</taxon>
        <taxon>Pseudomonadota</taxon>
        <taxon>Alphaproteobacteria</taxon>
        <taxon>Sphingomonadales</taxon>
        <taxon>Sphingomonadaceae</taxon>
        <taxon>Sphingomonas</taxon>
    </lineage>
</organism>
<reference evidence="2" key="1">
    <citation type="journal article" date="2019" name="Int. J. Syst. Evol. Microbiol.">
        <title>The Global Catalogue of Microorganisms (GCM) 10K type strain sequencing project: providing services to taxonomists for standard genome sequencing and annotation.</title>
        <authorList>
            <consortium name="The Broad Institute Genomics Platform"/>
            <consortium name="The Broad Institute Genome Sequencing Center for Infectious Disease"/>
            <person name="Wu L."/>
            <person name="Ma J."/>
        </authorList>
    </citation>
    <scope>NUCLEOTIDE SEQUENCE [LARGE SCALE GENOMIC DNA]</scope>
    <source>
        <strain evidence="2">KCTC 42739</strain>
    </source>
</reference>